<dbReference type="GO" id="GO:0016810">
    <property type="term" value="F:hydrolase activity, acting on carbon-nitrogen (but not peptide) bonds"/>
    <property type="evidence" value="ECO:0007669"/>
    <property type="project" value="InterPro"/>
</dbReference>
<dbReference type="SUPFAM" id="SSF51556">
    <property type="entry name" value="Metallo-dependent hydrolases"/>
    <property type="match status" value="1"/>
</dbReference>
<proteinExistence type="predicted"/>
<organism evidence="2">
    <name type="scientific">marine metagenome</name>
    <dbReference type="NCBI Taxonomy" id="408172"/>
    <lineage>
        <taxon>unclassified sequences</taxon>
        <taxon>metagenomes</taxon>
        <taxon>ecological metagenomes</taxon>
    </lineage>
</organism>
<name>A0A381ZIP0_9ZZZZ</name>
<dbReference type="InterPro" id="IPR032466">
    <property type="entry name" value="Metal_Hydrolase"/>
</dbReference>
<dbReference type="AlphaFoldDB" id="A0A381ZIP0"/>
<evidence type="ECO:0000313" key="2">
    <source>
        <dbReference type="EMBL" id="SVA88851.1"/>
    </source>
</evidence>
<gene>
    <name evidence="2" type="ORF">METZ01_LOCUS141705</name>
</gene>
<accession>A0A381ZIP0</accession>
<dbReference type="Pfam" id="PF07969">
    <property type="entry name" value="Amidohydro_3"/>
    <property type="match status" value="1"/>
</dbReference>
<dbReference type="InterPro" id="IPR011059">
    <property type="entry name" value="Metal-dep_hydrolase_composite"/>
</dbReference>
<sequence>MYTHTTQNIKTVSKLLSIAGLLLAPLSIQAQSDGQTLLPYKKDYYPSTYKALASEPVAITNATILDGAGRQIDDGMLLMEGGKITAIGANIQVPEGMRIFDGTDKWVTPGIIDIHTHVGVSSRQHPSLSDGNEMTGPIQARLWVEHSLWPQHPGFARALAGGVTTMQVLPGSGNLIGGRSIIIKNVPARTMQGMKFPDAPYGLKMACGENPKRAYGGMGSAPATRMANVAGYRQAFIEAAEYKRDWEDYLVKIEDGEDVRPPTRDLGMDTLAAVLDDDIFVNNHCYRADELAVMMDLAKEMGFKITAFHHTIEAYKVADLLAENDVCAVMWSDWWGYKLEALDGVLENIALVEKAGACAIAHSDSEAVMQRMNQEIAKAMAAGNRIGLDISRANAIRWITSNPARAMRINDKVGSLEVDKQADVVIWTADPFSVYALAEHVFIDGAHVYDRNDPSKQPQSDYELGIVKRGDHQ</sequence>
<evidence type="ECO:0000259" key="1">
    <source>
        <dbReference type="Pfam" id="PF07969"/>
    </source>
</evidence>
<reference evidence="2" key="1">
    <citation type="submission" date="2018-05" db="EMBL/GenBank/DDBJ databases">
        <authorList>
            <person name="Lanie J.A."/>
            <person name="Ng W.-L."/>
            <person name="Kazmierczak K.M."/>
            <person name="Andrzejewski T.M."/>
            <person name="Davidsen T.M."/>
            <person name="Wayne K.J."/>
            <person name="Tettelin H."/>
            <person name="Glass J.I."/>
            <person name="Rusch D."/>
            <person name="Podicherti R."/>
            <person name="Tsui H.-C.T."/>
            <person name="Winkler M.E."/>
        </authorList>
    </citation>
    <scope>NUCLEOTIDE SEQUENCE</scope>
</reference>
<dbReference type="CDD" id="cd01309">
    <property type="entry name" value="Met_dep_hydrolase_C"/>
    <property type="match status" value="1"/>
</dbReference>
<protein>
    <recommendedName>
        <fullName evidence="1">Amidohydrolase 3 domain-containing protein</fullName>
    </recommendedName>
</protein>
<dbReference type="PANTHER" id="PTHR43135">
    <property type="entry name" value="ALPHA-D-RIBOSE 1-METHYLPHOSPHONATE 5-TRIPHOSPHATE DIPHOSPHATASE"/>
    <property type="match status" value="1"/>
</dbReference>
<dbReference type="InterPro" id="IPR013108">
    <property type="entry name" value="Amidohydro_3"/>
</dbReference>
<feature type="domain" description="Amidohydrolase 3" evidence="1">
    <location>
        <begin position="317"/>
        <end position="449"/>
    </location>
</feature>
<dbReference type="EMBL" id="UINC01021391">
    <property type="protein sequence ID" value="SVA88851.1"/>
    <property type="molecule type" value="Genomic_DNA"/>
</dbReference>
<dbReference type="PANTHER" id="PTHR43135:SF3">
    <property type="entry name" value="ALPHA-D-RIBOSE 1-METHYLPHOSPHONATE 5-TRIPHOSPHATE DIPHOSPHATASE"/>
    <property type="match status" value="1"/>
</dbReference>
<dbReference type="Gene3D" id="3.20.20.140">
    <property type="entry name" value="Metal-dependent hydrolases"/>
    <property type="match status" value="1"/>
</dbReference>
<dbReference type="InterPro" id="IPR051781">
    <property type="entry name" value="Metallo-dep_Hydrolase"/>
</dbReference>
<dbReference type="SUPFAM" id="SSF51338">
    <property type="entry name" value="Composite domain of metallo-dependent hydrolases"/>
    <property type="match status" value="1"/>
</dbReference>